<organism evidence="2 3">
    <name type="scientific">Paraburkholderia phenoliruptrix</name>
    <dbReference type="NCBI Taxonomy" id="252970"/>
    <lineage>
        <taxon>Bacteria</taxon>
        <taxon>Pseudomonadati</taxon>
        <taxon>Pseudomonadota</taxon>
        <taxon>Betaproteobacteria</taxon>
        <taxon>Burkholderiales</taxon>
        <taxon>Burkholderiaceae</taxon>
        <taxon>Paraburkholderia</taxon>
    </lineage>
</organism>
<proteinExistence type="predicted"/>
<dbReference type="Proteomes" id="UP000494249">
    <property type="component" value="Unassembled WGS sequence"/>
</dbReference>
<dbReference type="EMBL" id="CADIKB010000040">
    <property type="protein sequence ID" value="CAB3729684.1"/>
    <property type="molecule type" value="Genomic_DNA"/>
</dbReference>
<gene>
    <name evidence="2" type="ORF">LMG22037_05468</name>
</gene>
<evidence type="ECO:0000256" key="1">
    <source>
        <dbReference type="SAM" id="MobiDB-lite"/>
    </source>
</evidence>
<accession>A0A6J5C7J8</accession>
<sequence length="291" mass="30493">MPCLIRAWTSELSSPISAISSLPSGAATWSARDLNFANVGASSDISSSVSLTLALLVGSIAPLSERGTSNRPGDIPTSSPCGEMIAALANKRTRSLGTSRPRRSESTAMIHVAVYASRVRLRGISSGPNFRPHRRSSRAVLSDKLSVPNSDDHKSGRAFDCVANHAASSSTSSSVHVSANAEYSRRYWSRFCLTAASTVSLREKTTAPSGRHASERSFCGSDTKTARIAVSTPGSLGVVYSSSRPSTIATAVRPEARRCSMNSFPAPATPGLNPALQAATSSQIPTHACSL</sequence>
<evidence type="ECO:0000313" key="2">
    <source>
        <dbReference type="EMBL" id="CAB3729684.1"/>
    </source>
</evidence>
<evidence type="ECO:0000313" key="3">
    <source>
        <dbReference type="Proteomes" id="UP000494249"/>
    </source>
</evidence>
<reference evidence="2 3" key="1">
    <citation type="submission" date="2020-04" db="EMBL/GenBank/DDBJ databases">
        <authorList>
            <person name="De Canck E."/>
        </authorList>
    </citation>
    <scope>NUCLEOTIDE SEQUENCE [LARGE SCALE GENOMIC DNA]</scope>
    <source>
        <strain evidence="2 3">LMG 22037</strain>
    </source>
</reference>
<dbReference type="AlphaFoldDB" id="A0A6J5C7J8"/>
<name>A0A6J5C7J8_9BURK</name>
<feature type="region of interest" description="Disordered" evidence="1">
    <location>
        <begin position="125"/>
        <end position="156"/>
    </location>
</feature>
<protein>
    <submittedName>
        <fullName evidence="2">Uncharacterized protein</fullName>
    </submittedName>
</protein>